<dbReference type="GO" id="GO:0003824">
    <property type="term" value="F:catalytic activity"/>
    <property type="evidence" value="ECO:0007669"/>
    <property type="project" value="InterPro"/>
</dbReference>
<feature type="non-terminal residue" evidence="1">
    <location>
        <position position="1"/>
    </location>
</feature>
<accession>X0TRY1</accession>
<dbReference type="InterPro" id="IPR043132">
    <property type="entry name" value="BCAT-like_C"/>
</dbReference>
<comment type="caution">
    <text evidence="1">The sequence shown here is derived from an EMBL/GenBank/DDBJ whole genome shotgun (WGS) entry which is preliminary data.</text>
</comment>
<evidence type="ECO:0008006" key="2">
    <source>
        <dbReference type="Google" id="ProtNLM"/>
    </source>
</evidence>
<sequence length="49" mass="5708">WEIKPVASVDRITVKDGKVGKITSQIQDLYKQVVLGEDSRYRKWLTPVY</sequence>
<reference evidence="1" key="1">
    <citation type="journal article" date="2014" name="Front. Microbiol.">
        <title>High frequency of phylogenetically diverse reductive dehalogenase-homologous genes in deep subseafloor sedimentary metagenomes.</title>
        <authorList>
            <person name="Kawai M."/>
            <person name="Futagami T."/>
            <person name="Toyoda A."/>
            <person name="Takaki Y."/>
            <person name="Nishi S."/>
            <person name="Hori S."/>
            <person name="Arai W."/>
            <person name="Tsubouchi T."/>
            <person name="Morono Y."/>
            <person name="Uchiyama I."/>
            <person name="Ito T."/>
            <person name="Fujiyama A."/>
            <person name="Inagaki F."/>
            <person name="Takami H."/>
        </authorList>
    </citation>
    <scope>NUCLEOTIDE SEQUENCE</scope>
    <source>
        <strain evidence="1">Expedition CK06-06</strain>
    </source>
</reference>
<dbReference type="SUPFAM" id="SSF56752">
    <property type="entry name" value="D-aminoacid aminotransferase-like PLP-dependent enzymes"/>
    <property type="match status" value="1"/>
</dbReference>
<dbReference type="Gene3D" id="3.20.10.10">
    <property type="entry name" value="D-amino Acid Aminotransferase, subunit A, domain 2"/>
    <property type="match status" value="1"/>
</dbReference>
<gene>
    <name evidence="1" type="ORF">S01H1_25608</name>
</gene>
<dbReference type="AlphaFoldDB" id="X0TRY1"/>
<protein>
    <recommendedName>
        <fullName evidence="2">Branched-chain amino acid aminotransferase</fullName>
    </recommendedName>
</protein>
<name>X0TRY1_9ZZZZ</name>
<organism evidence="1">
    <name type="scientific">marine sediment metagenome</name>
    <dbReference type="NCBI Taxonomy" id="412755"/>
    <lineage>
        <taxon>unclassified sequences</taxon>
        <taxon>metagenomes</taxon>
        <taxon>ecological metagenomes</taxon>
    </lineage>
</organism>
<evidence type="ECO:0000313" key="1">
    <source>
        <dbReference type="EMBL" id="GAF90922.1"/>
    </source>
</evidence>
<proteinExistence type="predicted"/>
<dbReference type="EMBL" id="BARS01015478">
    <property type="protein sequence ID" value="GAF90922.1"/>
    <property type="molecule type" value="Genomic_DNA"/>
</dbReference>
<dbReference type="InterPro" id="IPR036038">
    <property type="entry name" value="Aminotransferase-like"/>
</dbReference>